<organism evidence="2 3">
    <name type="scientific">Shewanella canadensis</name>
    <dbReference type="NCBI Taxonomy" id="271096"/>
    <lineage>
        <taxon>Bacteria</taxon>
        <taxon>Pseudomonadati</taxon>
        <taxon>Pseudomonadota</taxon>
        <taxon>Gammaproteobacteria</taxon>
        <taxon>Alteromonadales</taxon>
        <taxon>Shewanellaceae</taxon>
        <taxon>Shewanella</taxon>
    </lineage>
</organism>
<dbReference type="OrthoDB" id="6269873at2"/>
<sequence>MINQGTRKLKKILPVILLVSFGADAGFDEKVAASFAAKYHVCAKRLDNNSMPLRALKLRAKSKEITRNKIGDGYLVHFDKEKKRAWKLSLNKCKKLADKL</sequence>
<feature type="chain" id="PRO_5018783229" evidence="1">
    <location>
        <begin position="26"/>
        <end position="100"/>
    </location>
</feature>
<reference evidence="2 3" key="1">
    <citation type="submission" date="2018-12" db="EMBL/GenBank/DDBJ databases">
        <authorList>
            <person name="Yu L."/>
        </authorList>
    </citation>
    <scope>NUCLEOTIDE SEQUENCE [LARGE SCALE GENOMIC DNA]</scope>
    <source>
        <strain evidence="2 3">HAW-EB2</strain>
    </source>
</reference>
<protein>
    <submittedName>
        <fullName evidence="2">Uncharacterized protein</fullName>
    </submittedName>
</protein>
<comment type="caution">
    <text evidence="2">The sequence shown here is derived from an EMBL/GenBank/DDBJ whole genome shotgun (WGS) entry which is preliminary data.</text>
</comment>
<evidence type="ECO:0000256" key="1">
    <source>
        <dbReference type="SAM" id="SignalP"/>
    </source>
</evidence>
<accession>A0A3S0LM26</accession>
<evidence type="ECO:0000313" key="3">
    <source>
        <dbReference type="Proteomes" id="UP000267448"/>
    </source>
</evidence>
<feature type="signal peptide" evidence="1">
    <location>
        <begin position="1"/>
        <end position="25"/>
    </location>
</feature>
<proteinExistence type="predicted"/>
<dbReference type="AlphaFoldDB" id="A0A3S0LM26"/>
<keyword evidence="3" id="KW-1185">Reference proteome</keyword>
<dbReference type="EMBL" id="RXNU01000006">
    <property type="protein sequence ID" value="RTR38610.1"/>
    <property type="molecule type" value="Genomic_DNA"/>
</dbReference>
<gene>
    <name evidence="2" type="ORF">EKG38_13990</name>
</gene>
<evidence type="ECO:0000313" key="2">
    <source>
        <dbReference type="EMBL" id="RTR38610.1"/>
    </source>
</evidence>
<dbReference type="Proteomes" id="UP000267448">
    <property type="component" value="Unassembled WGS sequence"/>
</dbReference>
<name>A0A3S0LM26_9GAMM</name>
<keyword evidence="1" id="KW-0732">Signal</keyword>